<proteinExistence type="predicted"/>
<dbReference type="Pfam" id="PF18962">
    <property type="entry name" value="Por_Secre_tail"/>
    <property type="match status" value="1"/>
</dbReference>
<sequence length="2425" mass="264099">MKTMTLFCLVFLFLLPNLAKAQPSVNLGTDTILCSDTLILDASNAGATFVWNTGAITQTITVDTSGIYWVDVTDITGTTRDSIVVTFRRSPIYTQQAVDTAVCSGFFDLSAVSDTGTIVWLDSLGNTLGYGNTLSYNVVDTATIWYQAAYVDAIGRTFAQGGSSYPTVSRGIIFDASEALRLNSVMIRINNGPFTADIELENSLGTVIATKSISYGAAGTYEVFLDFDIPVGTNYTLYMRNISGGGVYSLYPFGGSSWNQYTYSYINLKNGTDPTVYPIFWEWKVTRLDACYAALDSVTLNRLPTAVVDLGVDTVLCGDSMVLDATNIGGGFTYQWSTGATTASITATNSDVYKVTVSVGGNCSVEDSIDLVLKARPTFLQSPVDTALCKGWYDVVTAVNAGIVLWKDTAGHIIGVGDTLSYHLEDTTTLYYQAVYQDTIARTFAQGGSSYPTVSRGIIFDASEALRLNSVMIRINNGPFTADIELENSLGTVIATKSISYGAAGTYEAFLDFDIPIGTNYTLYMRNISGGGVYSLYPFGGSSWNQYTYPYINLKNGTDPTVYPIFWEWKVTRLDGCYSTLDSVQLAVYPTAIVDLGADTILCEDTLVLDATNIGAGYTYQWSTNDTTPTIQAATTNLYKVTVSLGGNCPVVDSLNLIVNARPTILQSPADTSLCGGNYNLVVNANMGTVRWFDELDRTLALQDTLSYDLVDTAMLYYQAIYVDTIGRMFAQGGSSYPTVSRGIIFDVSEALRLNSVMIRINNGPFTADIELENSLGTVIATKSISYGAAGTYEVFLDFDIPVGTNYTLYMRNISGGGVYSLYPFGGSNWNQYTYPYINLKNGTDPTVYPIFWEWKVTRSNGCYSTVDSTFIELLPTPIVDLGVDTVLCGGSLSLDATNIGAGYLYNWSTGDTTPTIQATSTDLYYVTVSYGGDCVVEDSLDLWIKPRPIFTQQPVDSILCGGNYALTAGVNIGLLQWTDQLGNTLAYGNDLLYNLMDTTTLYYEATYYDTIGRTFAQGGSSYPTVSGRGIIFDATEHIRLNSVHIDINGGPFTADVELENSLGMVIASKSISYASAGIYEVYLDFDIPIGTNYTLYLRNVSGGGVHSLYPFGGNAWNQYTYPYINLKNATDPTVYPAFWEWKITRLTDLCTSGKDSVVLSMLPTPIIDFPFDTIVCNDSVTLDVYYPNASYNWNQTSTTSAILITQEGSYSVTSTIGTCSVSDSIDVYLTPIPILNLISTDTSTCVGLIPRIAAGADVVKWYTEPMGGTYLGSGNHFMYHAQVTDTIWGAGQNFSNKIYPQGLVDTFVAAQSGYFFPDQVRGLLFDVHEDVLLKEVSMYINQTSLIGTIELWDENNTVLNSQPIVLTTLGENIIPLGFEILAGTNYKLMLTNYNTNSVLSERPFLGFPIDGDFVTIKSGLPSSTTYQYFYKWNVNALSCPSDRLPSVVTVLPTPTINFPVDTIICGDTLILDASSFGATSYLWSTGETTASIIVDSSKMIALLATDGICDDHDSVNVFVVEPPSLVIPPNDTTVCKGNVTFYATGNAAYYAWYDSLTSTTPFALGDSVIVNVQDTTTLWVEGIGFIPKSSSIGAKYDPNSNLNVWGEPQNSIVPTRGMTFNVNSAILLNTVSVYVDTFTTATLTIYKANYPYYTQALTLSNIGENIIQIDTLLEAGNYSIQLGNKSSGKILFLSPYTNLGQLSTPEITFTGTVPASLSQQYIYFFDWRISTPSCASDRLPVEVMVPPSPVIEMAADTATCTLSSIVIDPTPIHNPAYTYQWNTMDTSDTLVVTTSGYYQVTVTNDGICATSQDIFVQFLNTPADPVATDFGICAPQIVSIPLPTSDGIVVWYDSSDLNDVVYLTAPYDVYIGDTTDFWLDVAPKATTRIGNQAYDNPQETSSYLNFIITNTFDVHEYAVLDSVAIYVNTAPATVVIDLMDSVGNIINTVNYTVTKAREKVFVPLDFLIPPGNKYQLSFSSINTSFLVDQRPLITPSSSAGIATLTGTVLNVDYYYFFDWHFSYAYPACHSMADTFSVTVNIPVDLPDSIYTCDSVTIDARHPNISSYNWSNGWTTGLVTFDNAGTYVLTMTDGAACTVNDTIVVTQPMPVGLPVGNAACDNQLATNYTMNNASFVWNTGDTTHAITIPSTGIYAVTVTTDIGCVLVDTAYISQIISPPTPNLGNYVDACYTDTLDAGYGGQGMSYIWSTGEITQQIIVNTSGFYTVTITHPLGCSGSDYVSVNIDTAPHAAFTITKSGWTVAMNNTSTGAQQATDYLWNMGDGTTYQIPNPFHTYADSGCYLITLIVTDACGSDTATLKTAIGVPDTCTVGIGRLKSSLDDIQFKLRPNPNTGKFQLQLDESLKEDTQLQLYDLNGRIVHQELLLAFGQDRWEIRTNNLAAGVYFLRLLNNKQTRTQRLVILRE</sequence>
<dbReference type="InterPro" id="IPR035986">
    <property type="entry name" value="PKD_dom_sf"/>
</dbReference>
<dbReference type="Gene3D" id="2.60.40.10">
    <property type="entry name" value="Immunoglobulins"/>
    <property type="match status" value="1"/>
</dbReference>
<evidence type="ECO:0000256" key="1">
    <source>
        <dbReference type="SAM" id="SignalP"/>
    </source>
</evidence>
<dbReference type="SUPFAM" id="SSF49299">
    <property type="entry name" value="PKD domain"/>
    <property type="match status" value="1"/>
</dbReference>
<dbReference type="Pfam" id="PF18911">
    <property type="entry name" value="PKD_4"/>
    <property type="match status" value="1"/>
</dbReference>
<evidence type="ECO:0000313" key="4">
    <source>
        <dbReference type="Proteomes" id="UP001060919"/>
    </source>
</evidence>
<dbReference type="Proteomes" id="UP001060919">
    <property type="component" value="Chromosome"/>
</dbReference>
<feature type="domain" description="PKD" evidence="2">
    <location>
        <begin position="2261"/>
        <end position="2323"/>
    </location>
</feature>
<dbReference type="EMBL" id="AP026867">
    <property type="protein sequence ID" value="BDS15252.1"/>
    <property type="molecule type" value="Genomic_DNA"/>
</dbReference>
<evidence type="ECO:0000259" key="2">
    <source>
        <dbReference type="PROSITE" id="PS50093"/>
    </source>
</evidence>
<name>A0A916DWW1_9BACT</name>
<dbReference type="InterPro" id="IPR022409">
    <property type="entry name" value="PKD/Chitinase_dom"/>
</dbReference>
<gene>
    <name evidence="3" type="ORF">AsAng_0060360</name>
</gene>
<dbReference type="PROSITE" id="PS50093">
    <property type="entry name" value="PKD"/>
    <property type="match status" value="1"/>
</dbReference>
<reference evidence="3" key="1">
    <citation type="submission" date="2022-09" db="EMBL/GenBank/DDBJ databases">
        <title>Aureispira anguillicida sp. nov., isolated from Leptocephalus of Japanese eel Anguilla japonica.</title>
        <authorList>
            <person name="Yuasa K."/>
            <person name="Mekata T."/>
            <person name="Ikunari K."/>
        </authorList>
    </citation>
    <scope>NUCLEOTIDE SEQUENCE</scope>
    <source>
        <strain evidence="3">EL160426</strain>
    </source>
</reference>
<dbReference type="KEGG" id="aup:AsAng_0060360"/>
<keyword evidence="4" id="KW-1185">Reference proteome</keyword>
<feature type="signal peptide" evidence="1">
    <location>
        <begin position="1"/>
        <end position="21"/>
    </location>
</feature>
<dbReference type="RefSeq" id="WP_264790420.1">
    <property type="nucleotide sequence ID" value="NZ_AP026867.1"/>
</dbReference>
<evidence type="ECO:0000313" key="3">
    <source>
        <dbReference type="EMBL" id="BDS15252.1"/>
    </source>
</evidence>
<keyword evidence="1" id="KW-0732">Signal</keyword>
<dbReference type="InterPro" id="IPR013783">
    <property type="entry name" value="Ig-like_fold"/>
</dbReference>
<dbReference type="CDD" id="cd00146">
    <property type="entry name" value="PKD"/>
    <property type="match status" value="1"/>
</dbReference>
<dbReference type="SMART" id="SM00089">
    <property type="entry name" value="PKD"/>
    <property type="match status" value="1"/>
</dbReference>
<organism evidence="3 4">
    <name type="scientific">Aureispira anguillae</name>
    <dbReference type="NCBI Taxonomy" id="2864201"/>
    <lineage>
        <taxon>Bacteria</taxon>
        <taxon>Pseudomonadati</taxon>
        <taxon>Bacteroidota</taxon>
        <taxon>Saprospiria</taxon>
        <taxon>Saprospirales</taxon>
        <taxon>Saprospiraceae</taxon>
        <taxon>Aureispira</taxon>
    </lineage>
</organism>
<dbReference type="NCBIfam" id="TIGR04183">
    <property type="entry name" value="Por_Secre_tail"/>
    <property type="match status" value="1"/>
</dbReference>
<dbReference type="InterPro" id="IPR000601">
    <property type="entry name" value="PKD_dom"/>
</dbReference>
<accession>A0A916DWW1</accession>
<dbReference type="InterPro" id="IPR026444">
    <property type="entry name" value="Secre_tail"/>
</dbReference>
<feature type="chain" id="PRO_5036803899" evidence="1">
    <location>
        <begin position="22"/>
        <end position="2425"/>
    </location>
</feature>
<protein>
    <submittedName>
        <fullName evidence="3">PKD domain-containing protein</fullName>
    </submittedName>
</protein>